<evidence type="ECO:0000259" key="7">
    <source>
        <dbReference type="Pfam" id="PF05699"/>
    </source>
</evidence>
<keyword evidence="5" id="KW-0539">Nucleus</keyword>
<organism evidence="8 9">
    <name type="scientific">Rhizoctonia solani 123E</name>
    <dbReference type="NCBI Taxonomy" id="1423351"/>
    <lineage>
        <taxon>Eukaryota</taxon>
        <taxon>Fungi</taxon>
        <taxon>Dikarya</taxon>
        <taxon>Basidiomycota</taxon>
        <taxon>Agaricomycotina</taxon>
        <taxon>Agaricomycetes</taxon>
        <taxon>Cantharellales</taxon>
        <taxon>Ceratobasidiaceae</taxon>
        <taxon>Rhizoctonia</taxon>
    </lineage>
</organism>
<keyword evidence="2" id="KW-0479">Metal-binding</keyword>
<dbReference type="Pfam" id="PF05699">
    <property type="entry name" value="Dimer_Tnp_hAT"/>
    <property type="match status" value="1"/>
</dbReference>
<keyword evidence="3" id="KW-0863">Zinc-finger</keyword>
<dbReference type="GO" id="GO:0046983">
    <property type="term" value="F:protein dimerization activity"/>
    <property type="evidence" value="ECO:0007669"/>
    <property type="project" value="InterPro"/>
</dbReference>
<dbReference type="AlphaFoldDB" id="A0A074RXK7"/>
<evidence type="ECO:0000256" key="4">
    <source>
        <dbReference type="ARBA" id="ARBA00022833"/>
    </source>
</evidence>
<feature type="compositionally biased region" description="Acidic residues" evidence="6">
    <location>
        <begin position="425"/>
        <end position="440"/>
    </location>
</feature>
<keyword evidence="9" id="KW-1185">Reference proteome</keyword>
<comment type="caution">
    <text evidence="8">The sequence shown here is derived from an EMBL/GenBank/DDBJ whole genome shotgun (WGS) entry which is preliminary data.</text>
</comment>
<evidence type="ECO:0000256" key="5">
    <source>
        <dbReference type="ARBA" id="ARBA00023242"/>
    </source>
</evidence>
<dbReference type="EMBL" id="AZST01000372">
    <property type="protein sequence ID" value="KEP49358.1"/>
    <property type="molecule type" value="Genomic_DNA"/>
</dbReference>
<dbReference type="PANTHER" id="PTHR46481:SF10">
    <property type="entry name" value="ZINC FINGER BED DOMAIN-CONTAINING PROTEIN 39"/>
    <property type="match status" value="1"/>
</dbReference>
<dbReference type="HOGENOM" id="CLU_322915_0_0_1"/>
<dbReference type="OrthoDB" id="3359487at2759"/>
<dbReference type="SUPFAM" id="SSF53098">
    <property type="entry name" value="Ribonuclease H-like"/>
    <property type="match status" value="1"/>
</dbReference>
<evidence type="ECO:0000313" key="8">
    <source>
        <dbReference type="EMBL" id="KEP49358.1"/>
    </source>
</evidence>
<dbReference type="InterPro" id="IPR008906">
    <property type="entry name" value="HATC_C_dom"/>
</dbReference>
<feature type="compositionally biased region" description="Polar residues" evidence="6">
    <location>
        <begin position="73"/>
        <end position="85"/>
    </location>
</feature>
<feature type="region of interest" description="Disordered" evidence="6">
    <location>
        <begin position="1"/>
        <end position="95"/>
    </location>
</feature>
<feature type="compositionally biased region" description="Low complexity" evidence="6">
    <location>
        <begin position="19"/>
        <end position="29"/>
    </location>
</feature>
<name>A0A074RXK7_9AGAM</name>
<sequence length="896" mass="100257">MPSRVTYIPSSDDDDDISRGSNSISTSKSAGKRRGSKSLAPTQGKRRKTGTVKDQAKPASKKSQKPVTALSLEAQSAKNTASRLSTLEKRQAAPAKQELAASIERIKKSASPAYATFELPKLVKPRAKDAPYEYQGFVCKTCRERILRRIGSSETSSLLKHQNRCELRKHQGLLSEYGITGGGGPPSVYDFRQYVVQWVSEDGRAFATVYDRYFRKLFPVEIMRMLPSRATLVKDISTLYRMAQNVIKRMLADIPGVFHIGLDMYQAPNGYDYLGVVIFHPLVKDNTMHMKRFVLECLSFAGRHTGVALANTVYAILCRFQIQDRVWGVVCDNASNNADMMNRFKKFKMKRLIGPEARVHCLPHVLNLASKAIAAPFLKERAQLEKRPAINRGDELDDLSLSDDGKDVDDDDDDARSQGTGSVIEDFDPNEEDETGEDDGTAPSRALDEDEDEYDEEMSDVIIPDLIAGSLDAKELKVARKALYKIAWLARKLRFSPQFRQLFRETCEELDAPTPHNIQRDVVTRWNSTQCMLEGAVRLEGAILQFQKSPDFPVEKRLTKKDLTAMKVLLRLLKPLSTLTEIMSRSNVPMLADVLVHYDSLNHEYCTMALDKNLPLWGQQGANRARLKLDKHYHITDSSHLYRLGILFHPSNRVAYLKRLGWKPEWIAQAAQIATDTWATHYKPEDYENGEDDTSSHSQFGYTSFADEVYGSFAEEEDKPTDPVTHFIEGKPVIERTNSGKSKPVNPVNWWYAQRLAGEEHHGLTQMALDVLTTPASSVDVERAFSFVSHLVSKRRHSMAAYTVQSTATLGAYSRADLVPTGLLAKAHQKARERTQANARAKVADAKAKAAAAEAEALAAEQEQSEEGGSEDEATDDEDVLQPSSEVEDVDLEDDG</sequence>
<feature type="region of interest" description="Disordered" evidence="6">
    <location>
        <begin position="395"/>
        <end position="455"/>
    </location>
</feature>
<evidence type="ECO:0000256" key="2">
    <source>
        <dbReference type="ARBA" id="ARBA00022723"/>
    </source>
</evidence>
<dbReference type="Proteomes" id="UP000027456">
    <property type="component" value="Unassembled WGS sequence"/>
</dbReference>
<dbReference type="InterPro" id="IPR052035">
    <property type="entry name" value="ZnF_BED_domain_contain"/>
</dbReference>
<feature type="domain" description="HAT C-terminal dimerisation" evidence="7">
    <location>
        <begin position="727"/>
        <end position="806"/>
    </location>
</feature>
<evidence type="ECO:0000256" key="1">
    <source>
        <dbReference type="ARBA" id="ARBA00004123"/>
    </source>
</evidence>
<comment type="subcellular location">
    <subcellularLocation>
        <location evidence="1">Nucleus</location>
    </subcellularLocation>
</comment>
<dbReference type="InterPro" id="IPR012337">
    <property type="entry name" value="RNaseH-like_sf"/>
</dbReference>
<feature type="compositionally biased region" description="Acidic residues" evidence="6">
    <location>
        <begin position="395"/>
        <end position="414"/>
    </location>
</feature>
<reference evidence="8 9" key="1">
    <citation type="submission" date="2013-12" db="EMBL/GenBank/DDBJ databases">
        <authorList>
            <person name="Cubeta M."/>
            <person name="Pakala S."/>
            <person name="Fedorova N."/>
            <person name="Thomas E."/>
            <person name="Dean R."/>
            <person name="Jabaji S."/>
            <person name="Neate S."/>
            <person name="Toda T."/>
            <person name="Tavantzis S."/>
            <person name="Vilgalys R."/>
            <person name="Bharathan N."/>
            <person name="Pakala S."/>
            <person name="Losada L.S."/>
            <person name="Zafar N."/>
            <person name="Nierman W."/>
        </authorList>
    </citation>
    <scope>NUCLEOTIDE SEQUENCE [LARGE SCALE GENOMIC DNA]</scope>
    <source>
        <strain evidence="8 9">123E</strain>
    </source>
</reference>
<evidence type="ECO:0000313" key="9">
    <source>
        <dbReference type="Proteomes" id="UP000027456"/>
    </source>
</evidence>
<accession>A0A074RXK7</accession>
<dbReference type="GO" id="GO:0008270">
    <property type="term" value="F:zinc ion binding"/>
    <property type="evidence" value="ECO:0007669"/>
    <property type="project" value="UniProtKB-KW"/>
</dbReference>
<feature type="compositionally biased region" description="Low complexity" evidence="6">
    <location>
        <begin position="850"/>
        <end position="862"/>
    </location>
</feature>
<feature type="compositionally biased region" description="Acidic residues" evidence="6">
    <location>
        <begin position="863"/>
        <end position="896"/>
    </location>
</feature>
<evidence type="ECO:0000256" key="6">
    <source>
        <dbReference type="SAM" id="MobiDB-lite"/>
    </source>
</evidence>
<keyword evidence="4" id="KW-0862">Zinc</keyword>
<dbReference type="PANTHER" id="PTHR46481">
    <property type="entry name" value="ZINC FINGER BED DOMAIN-CONTAINING PROTEIN 4"/>
    <property type="match status" value="1"/>
</dbReference>
<evidence type="ECO:0000256" key="3">
    <source>
        <dbReference type="ARBA" id="ARBA00022771"/>
    </source>
</evidence>
<protein>
    <submittedName>
        <fullName evidence="8">HAT family dimerization protein</fullName>
    </submittedName>
</protein>
<dbReference type="GO" id="GO:0005634">
    <property type="term" value="C:nucleus"/>
    <property type="evidence" value="ECO:0007669"/>
    <property type="project" value="UniProtKB-SubCell"/>
</dbReference>
<proteinExistence type="predicted"/>
<gene>
    <name evidence="8" type="ORF">V565_102050</name>
</gene>
<feature type="region of interest" description="Disordered" evidence="6">
    <location>
        <begin position="850"/>
        <end position="896"/>
    </location>
</feature>